<dbReference type="EMBL" id="CAEZYR010000044">
    <property type="protein sequence ID" value="CAB4743743.1"/>
    <property type="molecule type" value="Genomic_DNA"/>
</dbReference>
<dbReference type="Pfam" id="PF02569">
    <property type="entry name" value="Pantoate_ligase"/>
    <property type="match status" value="1"/>
</dbReference>
<dbReference type="UniPathway" id="UPA00028">
    <property type="reaction ID" value="UER00005"/>
</dbReference>
<organism evidence="11">
    <name type="scientific">freshwater metagenome</name>
    <dbReference type="NCBI Taxonomy" id="449393"/>
    <lineage>
        <taxon>unclassified sequences</taxon>
        <taxon>metagenomes</taxon>
        <taxon>ecological metagenomes</taxon>
    </lineage>
</organism>
<dbReference type="Gene3D" id="3.30.1300.10">
    <property type="entry name" value="Pantoate-beta-alanine ligase, C-terminal domain"/>
    <property type="match status" value="1"/>
</dbReference>
<evidence type="ECO:0000313" key="11">
    <source>
        <dbReference type="EMBL" id="CAB4912005.1"/>
    </source>
</evidence>
<dbReference type="HAMAP" id="MF_00158">
    <property type="entry name" value="PanC"/>
    <property type="match status" value="1"/>
</dbReference>
<sequence>MKTYATIAAFREALDTERHAGRAVGLVPTMGYLHDGHRSLMDAAVVANGVAALTIFVNPLQFAPTEDLSTYPRDLQRDLAMARSAGIGHVFTPDVAEMYPEAIATTVSVAGVSSALEGASRPTHFDGVATVVAKLFAIAGPCRAYFGEKDFQQLAVVRKMTSDLSLPVAVVGCPTVRESDGLAMSSRNVYLNDAERAAAPVLHRALRAGREAIEQGVRDAAAVRAVMAEVIAAEPLARLDYAEVVDAATFVVPAPLAGTLRLLVAVRFAKARLIDNIGVLA</sequence>
<keyword evidence="7" id="KW-0067">ATP-binding</keyword>
<evidence type="ECO:0000313" key="9">
    <source>
        <dbReference type="EMBL" id="CAB4743743.1"/>
    </source>
</evidence>
<dbReference type="NCBIfam" id="TIGR00018">
    <property type="entry name" value="panC"/>
    <property type="match status" value="1"/>
</dbReference>
<keyword evidence="6" id="KW-0547">Nucleotide-binding</keyword>
<keyword evidence="4" id="KW-0436">Ligase</keyword>
<evidence type="ECO:0000256" key="6">
    <source>
        <dbReference type="ARBA" id="ARBA00022741"/>
    </source>
</evidence>
<dbReference type="GO" id="GO:0004592">
    <property type="term" value="F:pantoate-beta-alanine ligase activity"/>
    <property type="evidence" value="ECO:0007669"/>
    <property type="project" value="UniProtKB-EC"/>
</dbReference>
<evidence type="ECO:0000313" key="12">
    <source>
        <dbReference type="EMBL" id="CAB4989738.1"/>
    </source>
</evidence>
<comment type="similarity">
    <text evidence="2">Belongs to the pantothenate synthetase family.</text>
</comment>
<dbReference type="EMBL" id="CAFBMH010000055">
    <property type="protein sequence ID" value="CAB4912005.1"/>
    <property type="molecule type" value="Genomic_DNA"/>
</dbReference>
<proteinExistence type="inferred from homology"/>
<evidence type="ECO:0000256" key="4">
    <source>
        <dbReference type="ARBA" id="ARBA00022598"/>
    </source>
</evidence>
<dbReference type="CDD" id="cd00560">
    <property type="entry name" value="PanC"/>
    <property type="match status" value="1"/>
</dbReference>
<evidence type="ECO:0000256" key="2">
    <source>
        <dbReference type="ARBA" id="ARBA00009256"/>
    </source>
</evidence>
<reference evidence="11" key="1">
    <citation type="submission" date="2020-05" db="EMBL/GenBank/DDBJ databases">
        <authorList>
            <person name="Chiriac C."/>
            <person name="Salcher M."/>
            <person name="Ghai R."/>
            <person name="Kavagutti S V."/>
        </authorList>
    </citation>
    <scope>NUCLEOTIDE SEQUENCE</scope>
</reference>
<dbReference type="InterPro" id="IPR042176">
    <property type="entry name" value="Pantoate_ligase_C"/>
</dbReference>
<name>A0A6J7H679_9ZZZZ</name>
<dbReference type="InterPro" id="IPR014729">
    <property type="entry name" value="Rossmann-like_a/b/a_fold"/>
</dbReference>
<protein>
    <recommendedName>
        <fullName evidence="3">pantoate--beta-alanine ligase (AMP-forming)</fullName>
        <ecNumber evidence="3">6.3.2.1</ecNumber>
    </recommendedName>
</protein>
<keyword evidence="5" id="KW-0566">Pantothenate biosynthesis</keyword>
<dbReference type="SUPFAM" id="SSF52374">
    <property type="entry name" value="Nucleotidylyl transferase"/>
    <property type="match status" value="1"/>
</dbReference>
<dbReference type="InterPro" id="IPR003721">
    <property type="entry name" value="Pantoate_ligase"/>
</dbReference>
<evidence type="ECO:0000256" key="5">
    <source>
        <dbReference type="ARBA" id="ARBA00022655"/>
    </source>
</evidence>
<dbReference type="PANTHER" id="PTHR21299">
    <property type="entry name" value="CYTIDYLATE KINASE/PANTOATE-BETA-ALANINE LIGASE"/>
    <property type="match status" value="1"/>
</dbReference>
<evidence type="ECO:0000256" key="3">
    <source>
        <dbReference type="ARBA" id="ARBA00012219"/>
    </source>
</evidence>
<dbReference type="PANTHER" id="PTHR21299:SF1">
    <property type="entry name" value="PANTOATE--BETA-ALANINE LIGASE"/>
    <property type="match status" value="1"/>
</dbReference>
<dbReference type="GO" id="GO:0005829">
    <property type="term" value="C:cytosol"/>
    <property type="evidence" value="ECO:0007669"/>
    <property type="project" value="TreeGrafter"/>
</dbReference>
<dbReference type="AlphaFoldDB" id="A0A6J7H679"/>
<evidence type="ECO:0000256" key="1">
    <source>
        <dbReference type="ARBA" id="ARBA00004990"/>
    </source>
</evidence>
<accession>A0A6J7H679</accession>
<evidence type="ECO:0000256" key="8">
    <source>
        <dbReference type="ARBA" id="ARBA00048258"/>
    </source>
</evidence>
<dbReference type="EMBL" id="CAFABA010000222">
    <property type="protein sequence ID" value="CAB4836712.1"/>
    <property type="molecule type" value="Genomic_DNA"/>
</dbReference>
<evidence type="ECO:0000313" key="10">
    <source>
        <dbReference type="EMBL" id="CAB4836712.1"/>
    </source>
</evidence>
<dbReference type="GO" id="GO:0005524">
    <property type="term" value="F:ATP binding"/>
    <property type="evidence" value="ECO:0007669"/>
    <property type="project" value="UniProtKB-KW"/>
</dbReference>
<dbReference type="EMBL" id="CAFBOS010000042">
    <property type="protein sequence ID" value="CAB4989738.1"/>
    <property type="molecule type" value="Genomic_DNA"/>
</dbReference>
<comment type="pathway">
    <text evidence="1">Cofactor biosynthesis; (R)-pantothenate biosynthesis; (R)-pantothenate from (R)-pantoate and beta-alanine: step 1/1.</text>
</comment>
<dbReference type="GO" id="GO:0015940">
    <property type="term" value="P:pantothenate biosynthetic process"/>
    <property type="evidence" value="ECO:0007669"/>
    <property type="project" value="UniProtKB-UniPathway"/>
</dbReference>
<comment type="catalytic activity">
    <reaction evidence="8">
        <text>(R)-pantoate + beta-alanine + ATP = (R)-pantothenate + AMP + diphosphate + H(+)</text>
        <dbReference type="Rhea" id="RHEA:10912"/>
        <dbReference type="ChEBI" id="CHEBI:15378"/>
        <dbReference type="ChEBI" id="CHEBI:15980"/>
        <dbReference type="ChEBI" id="CHEBI:29032"/>
        <dbReference type="ChEBI" id="CHEBI:30616"/>
        <dbReference type="ChEBI" id="CHEBI:33019"/>
        <dbReference type="ChEBI" id="CHEBI:57966"/>
        <dbReference type="ChEBI" id="CHEBI:456215"/>
        <dbReference type="EC" id="6.3.2.1"/>
    </reaction>
</comment>
<dbReference type="Gene3D" id="3.40.50.620">
    <property type="entry name" value="HUPs"/>
    <property type="match status" value="1"/>
</dbReference>
<gene>
    <name evidence="9" type="ORF">UFOPK2754_01359</name>
    <name evidence="10" type="ORF">UFOPK3139_03156</name>
    <name evidence="11" type="ORF">UFOPK3543_01567</name>
    <name evidence="12" type="ORF">UFOPK3967_00921</name>
</gene>
<dbReference type="EC" id="6.3.2.1" evidence="3"/>
<evidence type="ECO:0000256" key="7">
    <source>
        <dbReference type="ARBA" id="ARBA00022840"/>
    </source>
</evidence>